<dbReference type="AlphaFoldDB" id="K4APJ4"/>
<dbReference type="Proteomes" id="UP000004995">
    <property type="component" value="Unassembled WGS sequence"/>
</dbReference>
<sequence>MVTSQNHLYLHNYFLKFCSENLMSCVLLAPIGARCDSCRVGFFIYVTSQAFYPKMFHLPRKTLGCLE</sequence>
<accession>K4APJ4</accession>
<proteinExistence type="predicted"/>
<dbReference type="Gramene" id="KQK90874">
    <property type="protein sequence ID" value="KQK90874"/>
    <property type="gene ID" value="SETIT_040842mg"/>
</dbReference>
<dbReference type="HOGENOM" id="CLU_2817332_0_0_1"/>
<name>K4APJ4_SETIT</name>
<dbReference type="EMBL" id="AGNK02005983">
    <property type="status" value="NOT_ANNOTATED_CDS"/>
    <property type="molecule type" value="Genomic_DNA"/>
</dbReference>
<reference evidence="1" key="2">
    <citation type="submission" date="2018-08" db="UniProtKB">
        <authorList>
            <consortium name="EnsemblPlants"/>
        </authorList>
    </citation>
    <scope>IDENTIFICATION</scope>
    <source>
        <strain evidence="1">Yugu1</strain>
    </source>
</reference>
<dbReference type="EnsemblPlants" id="KQK90874">
    <property type="protein sequence ID" value="KQK90874"/>
    <property type="gene ID" value="SETIT_040842mg"/>
</dbReference>
<keyword evidence="2" id="KW-1185">Reference proteome</keyword>
<evidence type="ECO:0000313" key="2">
    <source>
        <dbReference type="Proteomes" id="UP000004995"/>
    </source>
</evidence>
<evidence type="ECO:0000313" key="1">
    <source>
        <dbReference type="EnsemblPlants" id="KQK90874"/>
    </source>
</evidence>
<dbReference type="InParanoid" id="K4APJ4"/>
<reference evidence="2" key="1">
    <citation type="journal article" date="2012" name="Nat. Biotechnol.">
        <title>Reference genome sequence of the model plant Setaria.</title>
        <authorList>
            <person name="Bennetzen J.L."/>
            <person name="Schmutz J."/>
            <person name="Wang H."/>
            <person name="Percifield R."/>
            <person name="Hawkins J."/>
            <person name="Pontaroli A.C."/>
            <person name="Estep M."/>
            <person name="Feng L."/>
            <person name="Vaughn J.N."/>
            <person name="Grimwood J."/>
            <person name="Jenkins J."/>
            <person name="Barry K."/>
            <person name="Lindquist E."/>
            <person name="Hellsten U."/>
            <person name="Deshpande S."/>
            <person name="Wang X."/>
            <person name="Wu X."/>
            <person name="Mitros T."/>
            <person name="Triplett J."/>
            <person name="Yang X."/>
            <person name="Ye C.Y."/>
            <person name="Mauro-Herrera M."/>
            <person name="Wang L."/>
            <person name="Li P."/>
            <person name="Sharma M."/>
            <person name="Sharma R."/>
            <person name="Ronald P.C."/>
            <person name="Panaud O."/>
            <person name="Kellogg E.A."/>
            <person name="Brutnell T.P."/>
            <person name="Doust A.N."/>
            <person name="Tuskan G.A."/>
            <person name="Rokhsar D."/>
            <person name="Devos K.M."/>
        </authorList>
    </citation>
    <scope>NUCLEOTIDE SEQUENCE [LARGE SCALE GENOMIC DNA]</scope>
    <source>
        <strain evidence="2">cv. Yugu1</strain>
    </source>
</reference>
<protein>
    <submittedName>
        <fullName evidence="1">Uncharacterized protein</fullName>
    </submittedName>
</protein>
<organism evidence="1 2">
    <name type="scientific">Setaria italica</name>
    <name type="common">Foxtail millet</name>
    <name type="synonym">Panicum italicum</name>
    <dbReference type="NCBI Taxonomy" id="4555"/>
    <lineage>
        <taxon>Eukaryota</taxon>
        <taxon>Viridiplantae</taxon>
        <taxon>Streptophyta</taxon>
        <taxon>Embryophyta</taxon>
        <taxon>Tracheophyta</taxon>
        <taxon>Spermatophyta</taxon>
        <taxon>Magnoliopsida</taxon>
        <taxon>Liliopsida</taxon>
        <taxon>Poales</taxon>
        <taxon>Poaceae</taxon>
        <taxon>PACMAD clade</taxon>
        <taxon>Panicoideae</taxon>
        <taxon>Panicodae</taxon>
        <taxon>Paniceae</taxon>
        <taxon>Cenchrinae</taxon>
        <taxon>Setaria</taxon>
    </lineage>
</organism>